<comment type="caution">
    <text evidence="2">The sequence shown here is derived from an EMBL/GenBank/DDBJ whole genome shotgun (WGS) entry which is preliminary data.</text>
</comment>
<name>A0A8H4VTK5_9AGAR</name>
<evidence type="ECO:0000256" key="1">
    <source>
        <dbReference type="SAM" id="MobiDB-lite"/>
    </source>
</evidence>
<evidence type="ECO:0000313" key="2">
    <source>
        <dbReference type="EMBL" id="KAF4621672.1"/>
    </source>
</evidence>
<protein>
    <submittedName>
        <fullName evidence="2">Uncharacterized protein</fullName>
    </submittedName>
</protein>
<organism evidence="2 3">
    <name type="scientific">Agrocybe pediades</name>
    <dbReference type="NCBI Taxonomy" id="84607"/>
    <lineage>
        <taxon>Eukaryota</taxon>
        <taxon>Fungi</taxon>
        <taxon>Dikarya</taxon>
        <taxon>Basidiomycota</taxon>
        <taxon>Agaricomycotina</taxon>
        <taxon>Agaricomycetes</taxon>
        <taxon>Agaricomycetidae</taxon>
        <taxon>Agaricales</taxon>
        <taxon>Agaricineae</taxon>
        <taxon>Strophariaceae</taxon>
        <taxon>Agrocybe</taxon>
    </lineage>
</organism>
<dbReference type="Proteomes" id="UP000521872">
    <property type="component" value="Unassembled WGS sequence"/>
</dbReference>
<proteinExistence type="predicted"/>
<dbReference type="AlphaFoldDB" id="A0A8H4VTK5"/>
<dbReference type="EMBL" id="JAACJL010000005">
    <property type="protein sequence ID" value="KAF4621672.1"/>
    <property type="molecule type" value="Genomic_DNA"/>
</dbReference>
<accession>A0A8H4VTK5</accession>
<feature type="compositionally biased region" description="Basic and acidic residues" evidence="1">
    <location>
        <begin position="155"/>
        <end position="164"/>
    </location>
</feature>
<sequence>MSVPNSQIATCVISHNAELFVRACAWVQGSSKEGSTRRCWLTLILVVCHPCSRRPESDTLLNTTSTFNYDRRNTSRRHSPSRTTPTEGVVEYSMAFEGEPVRVNVLSTSSSSAVAVAASLKIRKSVNILTTESGRYSRIRMLSIDSRWRSTKTMGRREEDEPARSSRVCY</sequence>
<feature type="region of interest" description="Disordered" evidence="1">
    <location>
        <begin position="151"/>
        <end position="170"/>
    </location>
</feature>
<keyword evidence="3" id="KW-1185">Reference proteome</keyword>
<reference evidence="2 3" key="1">
    <citation type="submission" date="2019-12" db="EMBL/GenBank/DDBJ databases">
        <authorList>
            <person name="Floudas D."/>
            <person name="Bentzer J."/>
            <person name="Ahren D."/>
            <person name="Johansson T."/>
            <person name="Persson P."/>
            <person name="Tunlid A."/>
        </authorList>
    </citation>
    <scope>NUCLEOTIDE SEQUENCE [LARGE SCALE GENOMIC DNA]</scope>
    <source>
        <strain evidence="2 3">CBS 102.39</strain>
    </source>
</reference>
<evidence type="ECO:0000313" key="3">
    <source>
        <dbReference type="Proteomes" id="UP000521872"/>
    </source>
</evidence>
<gene>
    <name evidence="2" type="ORF">D9613_012823</name>
</gene>